<dbReference type="RefSeq" id="WP_377265710.1">
    <property type="nucleotide sequence ID" value="NZ_JBHMAA010000041.1"/>
</dbReference>
<name>A0ABV6AQJ5_9HYPH</name>
<protein>
    <submittedName>
        <fullName evidence="2">Uncharacterized protein</fullName>
    </submittedName>
</protein>
<dbReference type="Proteomes" id="UP001589692">
    <property type="component" value="Unassembled WGS sequence"/>
</dbReference>
<reference evidence="2 3" key="1">
    <citation type="submission" date="2024-09" db="EMBL/GenBank/DDBJ databases">
        <authorList>
            <person name="Sun Q."/>
            <person name="Mori K."/>
        </authorList>
    </citation>
    <scope>NUCLEOTIDE SEQUENCE [LARGE SCALE GENOMIC DNA]</scope>
    <source>
        <strain evidence="2 3">TBRC 4938</strain>
    </source>
</reference>
<comment type="caution">
    <text evidence="2">The sequence shown here is derived from an EMBL/GenBank/DDBJ whole genome shotgun (WGS) entry which is preliminary data.</text>
</comment>
<dbReference type="EMBL" id="JBHMAA010000041">
    <property type="protein sequence ID" value="MFB9952908.1"/>
    <property type="molecule type" value="Genomic_DNA"/>
</dbReference>
<proteinExistence type="predicted"/>
<organism evidence="2 3">
    <name type="scientific">Rhizobium puerariae</name>
    <dbReference type="NCBI Taxonomy" id="1585791"/>
    <lineage>
        <taxon>Bacteria</taxon>
        <taxon>Pseudomonadati</taxon>
        <taxon>Pseudomonadota</taxon>
        <taxon>Alphaproteobacteria</taxon>
        <taxon>Hyphomicrobiales</taxon>
        <taxon>Rhizobiaceae</taxon>
        <taxon>Rhizobium/Agrobacterium group</taxon>
        <taxon>Rhizobium</taxon>
    </lineage>
</organism>
<keyword evidence="1" id="KW-0732">Signal</keyword>
<feature type="signal peptide" evidence="1">
    <location>
        <begin position="1"/>
        <end position="19"/>
    </location>
</feature>
<keyword evidence="3" id="KW-1185">Reference proteome</keyword>
<feature type="chain" id="PRO_5046712134" evidence="1">
    <location>
        <begin position="20"/>
        <end position="87"/>
    </location>
</feature>
<gene>
    <name evidence="2" type="ORF">ACFFP0_29040</name>
</gene>
<evidence type="ECO:0000313" key="3">
    <source>
        <dbReference type="Proteomes" id="UP001589692"/>
    </source>
</evidence>
<evidence type="ECO:0000313" key="2">
    <source>
        <dbReference type="EMBL" id="MFB9952908.1"/>
    </source>
</evidence>
<sequence>MIRGAVIAGILLTGTAAFAQQNLPAGQSDVSTASGGSKSMGDLLSEGYEIKASVPNGTKFIVFMQKDKSAYACDFVALTKSRCGSIN</sequence>
<accession>A0ABV6AQJ5</accession>
<evidence type="ECO:0000256" key="1">
    <source>
        <dbReference type="SAM" id="SignalP"/>
    </source>
</evidence>